<dbReference type="Gene3D" id="1.20.1260.10">
    <property type="match status" value="1"/>
</dbReference>
<dbReference type="Proteomes" id="UP000032336">
    <property type="component" value="Unassembled WGS sequence"/>
</dbReference>
<dbReference type="EMBL" id="JXUW01000008">
    <property type="protein sequence ID" value="KJE77070.1"/>
    <property type="molecule type" value="Genomic_DNA"/>
</dbReference>
<keyword evidence="2" id="KW-1185">Reference proteome</keyword>
<dbReference type="eggNOG" id="COG1633">
    <property type="taxonomic scope" value="Bacteria"/>
</dbReference>
<dbReference type="PROSITE" id="PS51318">
    <property type="entry name" value="TAT"/>
    <property type="match status" value="1"/>
</dbReference>
<sequence length="262" mass="27067">MEISEAELKAKIVELDEIHHDVSLPAMQEGASEWAERVAAERAQVEAGSRLNRRTFLLGVGATVGAGALLAACGSNSSVAKSSSSSAAPTLSPSTLTDLHVAALAASLESLGIYAYTAGINAAKAGKLGSVPPAVVVFAETARAQHKEHGAAWNAILRSAGKPAVTTTDPVLTPVVNKDFASVTNTVDLAKLALEIENIAGETYLSAIGVLTEPVAIRTAASIEPVEMQHSAILNFVLGTYPVPNAFEPTSLARPTSDYGKL</sequence>
<dbReference type="CDD" id="cd00657">
    <property type="entry name" value="Ferritin_like"/>
    <property type="match status" value="1"/>
</dbReference>
<comment type="caution">
    <text evidence="1">The sequence shown here is derived from an EMBL/GenBank/DDBJ whole genome shotgun (WGS) entry which is preliminary data.</text>
</comment>
<dbReference type="InterPro" id="IPR012347">
    <property type="entry name" value="Ferritin-like"/>
</dbReference>
<organism evidence="1 2">
    <name type="scientific">Ferrimicrobium acidiphilum DSM 19497</name>
    <dbReference type="NCBI Taxonomy" id="1121877"/>
    <lineage>
        <taxon>Bacteria</taxon>
        <taxon>Bacillati</taxon>
        <taxon>Actinomycetota</taxon>
        <taxon>Acidimicrobiia</taxon>
        <taxon>Acidimicrobiales</taxon>
        <taxon>Acidimicrobiaceae</taxon>
        <taxon>Ferrimicrobium</taxon>
    </lineage>
</organism>
<dbReference type="Pfam" id="PF13668">
    <property type="entry name" value="Ferritin_2"/>
    <property type="match status" value="1"/>
</dbReference>
<reference evidence="1 2" key="1">
    <citation type="submission" date="2015-01" db="EMBL/GenBank/DDBJ databases">
        <title>Draft genome of the acidophilic iron oxidizer Ferrimicrobium acidiphilum strain T23.</title>
        <authorList>
            <person name="Poehlein A."/>
            <person name="Eisen S."/>
            <person name="Schloemann M."/>
            <person name="Johnson B.D."/>
            <person name="Daniel R."/>
            <person name="Muehling M."/>
        </authorList>
    </citation>
    <scope>NUCLEOTIDE SEQUENCE [LARGE SCALE GENOMIC DNA]</scope>
    <source>
        <strain evidence="1 2">T23</strain>
    </source>
</reference>
<evidence type="ECO:0000313" key="1">
    <source>
        <dbReference type="EMBL" id="KJE77070.1"/>
    </source>
</evidence>
<dbReference type="STRING" id="1121877.FEAC_11960"/>
<dbReference type="AlphaFoldDB" id="A0A0D8FUW5"/>
<evidence type="ECO:0008006" key="3">
    <source>
        <dbReference type="Google" id="ProtNLM"/>
    </source>
</evidence>
<dbReference type="InterPro" id="IPR009078">
    <property type="entry name" value="Ferritin-like_SF"/>
</dbReference>
<evidence type="ECO:0000313" key="2">
    <source>
        <dbReference type="Proteomes" id="UP000032336"/>
    </source>
</evidence>
<dbReference type="InterPro" id="IPR006311">
    <property type="entry name" value="TAT_signal"/>
</dbReference>
<dbReference type="GeneID" id="78372426"/>
<proteinExistence type="predicted"/>
<name>A0A0D8FUW5_9ACTN</name>
<accession>A0A0D8FUW5</accession>
<gene>
    <name evidence="1" type="ORF">FEAC_11960</name>
</gene>
<dbReference type="SUPFAM" id="SSF47240">
    <property type="entry name" value="Ferritin-like"/>
    <property type="match status" value="1"/>
</dbReference>
<dbReference type="RefSeq" id="WP_052565746.1">
    <property type="nucleotide sequence ID" value="NZ_JQKF01000008.1"/>
</dbReference>
<protein>
    <recommendedName>
        <fullName evidence="3">Ferritin-like domain protein</fullName>
    </recommendedName>
</protein>